<protein>
    <submittedName>
        <fullName evidence="2">Uncharacterized protein</fullName>
    </submittedName>
</protein>
<proteinExistence type="predicted"/>
<keyword evidence="3" id="KW-1185">Reference proteome</keyword>
<dbReference type="Proteomes" id="UP000642070">
    <property type="component" value="Unassembled WGS sequence"/>
</dbReference>
<evidence type="ECO:0000256" key="1">
    <source>
        <dbReference type="SAM" id="MobiDB-lite"/>
    </source>
</evidence>
<accession>A0A917X028</accession>
<organism evidence="2 3">
    <name type="scientific">Dactylosporangium sucinum</name>
    <dbReference type="NCBI Taxonomy" id="1424081"/>
    <lineage>
        <taxon>Bacteria</taxon>
        <taxon>Bacillati</taxon>
        <taxon>Actinomycetota</taxon>
        <taxon>Actinomycetes</taxon>
        <taxon>Micromonosporales</taxon>
        <taxon>Micromonosporaceae</taxon>
        <taxon>Dactylosporangium</taxon>
    </lineage>
</organism>
<name>A0A917X028_9ACTN</name>
<dbReference type="EMBL" id="BMPI01000028">
    <property type="protein sequence ID" value="GGM45626.1"/>
    <property type="molecule type" value="Genomic_DNA"/>
</dbReference>
<reference evidence="2" key="1">
    <citation type="journal article" date="2014" name="Int. J. Syst. Evol. Microbiol.">
        <title>Complete genome sequence of Corynebacterium casei LMG S-19264T (=DSM 44701T), isolated from a smear-ripened cheese.</title>
        <authorList>
            <consortium name="US DOE Joint Genome Institute (JGI-PGF)"/>
            <person name="Walter F."/>
            <person name="Albersmeier A."/>
            <person name="Kalinowski J."/>
            <person name="Ruckert C."/>
        </authorList>
    </citation>
    <scope>NUCLEOTIDE SEQUENCE</scope>
    <source>
        <strain evidence="2">JCM 19831</strain>
    </source>
</reference>
<sequence>MPMTMSFPDDEEPESLPSPQAVISAANVSEVATMLRHRAARVRDMVAPCGVGNAAGSPDGGNARRAVGCECDEPEAPALGVPKSGREAPTVCQ</sequence>
<evidence type="ECO:0000313" key="3">
    <source>
        <dbReference type="Proteomes" id="UP000642070"/>
    </source>
</evidence>
<comment type="caution">
    <text evidence="2">The sequence shown here is derived from an EMBL/GenBank/DDBJ whole genome shotgun (WGS) entry which is preliminary data.</text>
</comment>
<feature type="region of interest" description="Disordered" evidence="1">
    <location>
        <begin position="74"/>
        <end position="93"/>
    </location>
</feature>
<feature type="region of interest" description="Disordered" evidence="1">
    <location>
        <begin position="1"/>
        <end position="20"/>
    </location>
</feature>
<reference evidence="2" key="2">
    <citation type="submission" date="2020-09" db="EMBL/GenBank/DDBJ databases">
        <authorList>
            <person name="Sun Q."/>
            <person name="Ohkuma M."/>
        </authorList>
    </citation>
    <scope>NUCLEOTIDE SEQUENCE</scope>
    <source>
        <strain evidence="2">JCM 19831</strain>
    </source>
</reference>
<evidence type="ECO:0000313" key="2">
    <source>
        <dbReference type="EMBL" id="GGM45626.1"/>
    </source>
</evidence>
<dbReference type="AlphaFoldDB" id="A0A917X028"/>
<gene>
    <name evidence="2" type="ORF">GCM10007977_054040</name>
</gene>